<name>T0ZFR8_9ZZZZ</name>
<reference evidence="2" key="2">
    <citation type="journal article" date="2014" name="ISME J.">
        <title>Microbial stratification in low pH oxic and suboxic macroscopic growths along an acid mine drainage.</title>
        <authorList>
            <person name="Mendez-Garcia C."/>
            <person name="Mesa V."/>
            <person name="Sprenger R.R."/>
            <person name="Richter M."/>
            <person name="Diez M.S."/>
            <person name="Solano J."/>
            <person name="Bargiela R."/>
            <person name="Golyshina O.V."/>
            <person name="Manteca A."/>
            <person name="Ramos J.L."/>
            <person name="Gallego J.R."/>
            <person name="Llorente I."/>
            <person name="Martins Dos Santos V.A."/>
            <person name="Jensen O.N."/>
            <person name="Pelaez A.I."/>
            <person name="Sanchez J."/>
            <person name="Ferrer M."/>
        </authorList>
    </citation>
    <scope>NUCLEOTIDE SEQUENCE</scope>
</reference>
<dbReference type="InterPro" id="IPR035335">
    <property type="entry name" value="DUF5397"/>
</dbReference>
<evidence type="ECO:0000313" key="1">
    <source>
        <dbReference type="EMBL" id="EQD26131.1"/>
    </source>
</evidence>
<evidence type="ECO:0000313" key="2">
    <source>
        <dbReference type="EMBL" id="EQD43172.1"/>
    </source>
</evidence>
<dbReference type="Pfam" id="PF17375">
    <property type="entry name" value="DUF5397"/>
    <property type="match status" value="1"/>
</dbReference>
<comment type="caution">
    <text evidence="2">The sequence shown here is derived from an EMBL/GenBank/DDBJ whole genome shotgun (WGS) entry which is preliminary data.</text>
</comment>
<proteinExistence type="predicted"/>
<sequence>MGTPQMTPPTPADLGGRFHRFGADGPAYEVLKAEAAASAGDWLMRIRILTTGEEVDYLASRIKADPTEAVAG</sequence>
<accession>T0ZFR8</accession>
<dbReference type="EMBL" id="AUZZ01011456">
    <property type="protein sequence ID" value="EQD26131.1"/>
    <property type="molecule type" value="Genomic_DNA"/>
</dbReference>
<gene>
    <name evidence="2" type="ORF">B1A_15611</name>
    <name evidence="3" type="ORF">B1B_05883</name>
    <name evidence="1" type="ORF">B2A_15763</name>
</gene>
<dbReference type="EMBL" id="AUZX01011455">
    <property type="protein sequence ID" value="EQD43172.1"/>
    <property type="molecule type" value="Genomic_DNA"/>
</dbReference>
<protein>
    <submittedName>
        <fullName evidence="2">Uncharacterized protein</fullName>
    </submittedName>
</protein>
<evidence type="ECO:0000313" key="3">
    <source>
        <dbReference type="EMBL" id="EQD67585.1"/>
    </source>
</evidence>
<reference evidence="2" key="1">
    <citation type="submission" date="2013-08" db="EMBL/GenBank/DDBJ databases">
        <authorList>
            <person name="Mendez C."/>
            <person name="Richter M."/>
            <person name="Ferrer M."/>
            <person name="Sanchez J."/>
        </authorList>
    </citation>
    <scope>NUCLEOTIDE SEQUENCE</scope>
</reference>
<organism evidence="2">
    <name type="scientific">mine drainage metagenome</name>
    <dbReference type="NCBI Taxonomy" id="410659"/>
    <lineage>
        <taxon>unclassified sequences</taxon>
        <taxon>metagenomes</taxon>
        <taxon>ecological metagenomes</taxon>
    </lineage>
</organism>
<dbReference type="AlphaFoldDB" id="T0ZFR8"/>
<dbReference type="EMBL" id="AUZY01003734">
    <property type="protein sequence ID" value="EQD67585.1"/>
    <property type="molecule type" value="Genomic_DNA"/>
</dbReference>